<sequence length="78" mass="8514">MSSKKWLIDFFCSVQNAKISILIRGELKQIQGVQALAIDGSYNKTDTGFAVQVFPYKLSHFCSVPVGIPPKVIATIVG</sequence>
<organism evidence="1 2">
    <name type="scientific">Hermetia illucens</name>
    <name type="common">Black soldier fly</name>
    <dbReference type="NCBI Taxonomy" id="343691"/>
    <lineage>
        <taxon>Eukaryota</taxon>
        <taxon>Metazoa</taxon>
        <taxon>Ecdysozoa</taxon>
        <taxon>Arthropoda</taxon>
        <taxon>Hexapoda</taxon>
        <taxon>Insecta</taxon>
        <taxon>Pterygota</taxon>
        <taxon>Neoptera</taxon>
        <taxon>Endopterygota</taxon>
        <taxon>Diptera</taxon>
        <taxon>Brachycera</taxon>
        <taxon>Stratiomyomorpha</taxon>
        <taxon>Stratiomyidae</taxon>
        <taxon>Hermetiinae</taxon>
        <taxon>Hermetia</taxon>
    </lineage>
</organism>
<evidence type="ECO:0000313" key="2">
    <source>
        <dbReference type="Proteomes" id="UP000594454"/>
    </source>
</evidence>
<dbReference type="Proteomes" id="UP000594454">
    <property type="component" value="Chromosome 3"/>
</dbReference>
<accession>A0A7R8YVB1</accession>
<dbReference type="OrthoDB" id="10598344at2759"/>
<reference evidence="1 2" key="1">
    <citation type="submission" date="2020-11" db="EMBL/GenBank/DDBJ databases">
        <authorList>
            <person name="Wallbank WR R."/>
            <person name="Pardo Diaz C."/>
            <person name="Kozak K."/>
            <person name="Martin S."/>
            <person name="Jiggins C."/>
            <person name="Moest M."/>
            <person name="Warren A I."/>
            <person name="Generalovic N T."/>
            <person name="Byers J.R.P. K."/>
            <person name="Montejo-Kovacevich G."/>
            <person name="Yen C E."/>
        </authorList>
    </citation>
    <scope>NUCLEOTIDE SEQUENCE [LARGE SCALE GENOMIC DNA]</scope>
</reference>
<gene>
    <name evidence="1" type="ORF">HERILL_LOCUS8943</name>
</gene>
<name>A0A7R8YVB1_HERIL</name>
<dbReference type="AlphaFoldDB" id="A0A7R8YVB1"/>
<dbReference type="InParanoid" id="A0A7R8YVB1"/>
<keyword evidence="2" id="KW-1185">Reference proteome</keyword>
<evidence type="ECO:0000313" key="1">
    <source>
        <dbReference type="EMBL" id="CAD7086149.1"/>
    </source>
</evidence>
<dbReference type="EMBL" id="LR899011">
    <property type="protein sequence ID" value="CAD7086149.1"/>
    <property type="molecule type" value="Genomic_DNA"/>
</dbReference>
<protein>
    <submittedName>
        <fullName evidence="1">Uncharacterized protein</fullName>
    </submittedName>
</protein>
<proteinExistence type="predicted"/>